<reference evidence="1 2" key="1">
    <citation type="submission" date="2015-10" db="EMBL/GenBank/DDBJ databases">
        <title>Transcriptomic analysis of a linuron degrading triple-species bacterial consortium.</title>
        <authorList>
            <person name="Albers P."/>
        </authorList>
    </citation>
    <scope>NUCLEOTIDE SEQUENCE [LARGE SCALE GENOMIC DNA]</scope>
    <source>
        <strain evidence="1 2">WDL6</strain>
    </source>
</reference>
<dbReference type="Proteomes" id="UP000059074">
    <property type="component" value="Unassembled WGS sequence"/>
</dbReference>
<organism evidence="1 2">
    <name type="scientific">Hyphomicrobium sulfonivorans</name>
    <dbReference type="NCBI Taxonomy" id="121290"/>
    <lineage>
        <taxon>Bacteria</taxon>
        <taxon>Pseudomonadati</taxon>
        <taxon>Pseudomonadota</taxon>
        <taxon>Alphaproteobacteria</taxon>
        <taxon>Hyphomicrobiales</taxon>
        <taxon>Hyphomicrobiaceae</taxon>
        <taxon>Hyphomicrobium</taxon>
    </lineage>
</organism>
<evidence type="ECO:0000313" key="2">
    <source>
        <dbReference type="Proteomes" id="UP000059074"/>
    </source>
</evidence>
<keyword evidence="2" id="KW-1185">Reference proteome</keyword>
<sequence>MRIGIKSILSSYLPPAKAQADLSRLSASPRSNGLHARRLLDETTLLLDDEIARLGARGTIFLTRCDDGRFGAIIADNLNLAMTRADIRDGKETVIGLMDAGFLPHLRASAKVTVSYIDHTTPTTAPRRALS</sequence>
<protein>
    <submittedName>
        <fullName evidence="1">Uncharacterized protein</fullName>
    </submittedName>
</protein>
<accession>A0A125NU76</accession>
<dbReference type="RefSeq" id="WP_068463222.1">
    <property type="nucleotide sequence ID" value="NZ_LMTR01000075.1"/>
</dbReference>
<name>A0A125NU76_HYPSL</name>
<gene>
    <name evidence="1" type="ORF">APY04_2647</name>
</gene>
<evidence type="ECO:0000313" key="1">
    <source>
        <dbReference type="EMBL" id="KWT65800.1"/>
    </source>
</evidence>
<proteinExistence type="predicted"/>
<dbReference type="AlphaFoldDB" id="A0A125NU76"/>
<dbReference type="EMBL" id="LMTR01000075">
    <property type="protein sequence ID" value="KWT65800.1"/>
    <property type="molecule type" value="Genomic_DNA"/>
</dbReference>
<dbReference type="PATRIC" id="fig|121290.4.peg.1961"/>
<dbReference type="STRING" id="121290.APY04_2647"/>
<comment type="caution">
    <text evidence="1">The sequence shown here is derived from an EMBL/GenBank/DDBJ whole genome shotgun (WGS) entry which is preliminary data.</text>
</comment>